<evidence type="ECO:0000313" key="4">
    <source>
        <dbReference type="Ensembl" id="ENSNVIP00000018267.1"/>
    </source>
</evidence>
<keyword evidence="5" id="KW-1185">Reference proteome</keyword>
<reference evidence="4" key="1">
    <citation type="submission" date="2025-08" db="UniProtKB">
        <authorList>
            <consortium name="Ensembl"/>
        </authorList>
    </citation>
    <scope>IDENTIFICATION</scope>
</reference>
<dbReference type="Ensembl" id="ENSNVIT00000021304.1">
    <property type="protein sequence ID" value="ENSNVIP00000018267.1"/>
    <property type="gene ID" value="ENSNVIG00000014316.1"/>
</dbReference>
<dbReference type="GO" id="GO:0046872">
    <property type="term" value="F:metal ion binding"/>
    <property type="evidence" value="ECO:0007669"/>
    <property type="project" value="UniProtKB-KW"/>
</dbReference>
<dbReference type="GeneTree" id="ENSGT00940000157870"/>
<name>A0A8C7BBV4_NEOVI</name>
<dbReference type="Proteomes" id="UP000694425">
    <property type="component" value="Unplaced"/>
</dbReference>
<dbReference type="CDD" id="cd23767">
    <property type="entry name" value="IQCD"/>
    <property type="match status" value="1"/>
</dbReference>
<keyword evidence="2" id="KW-0479">Metal-binding</keyword>
<accession>A0A8C7BBV4</accession>
<keyword evidence="3" id="KW-0464">Manganese</keyword>
<sequence length="178" mass="20812">MGSGTSTQHHFAFQNAENAFRAAALIQRWYRRYMARLEMRRHCTWRIFQSIEYAGQQDQVKLHDFFSYLVDHFTPSSNHERDFLNRMFTEERFPQDAEMEKPSDYESIEVPDNYTGPHLSFPLLPDHATALVEAFRLKQVSSLGGTCVSTNSTWDVEGGQTQRRRSSSGFRVLVSWRH</sequence>
<evidence type="ECO:0008006" key="6">
    <source>
        <dbReference type="Google" id="ProtNLM"/>
    </source>
</evidence>
<reference evidence="4" key="2">
    <citation type="submission" date="2025-09" db="UniProtKB">
        <authorList>
            <consortium name="Ensembl"/>
        </authorList>
    </citation>
    <scope>IDENTIFICATION</scope>
</reference>
<dbReference type="PANTHER" id="PTHR45668">
    <property type="entry name" value="SERINE/THREONINE-PROTEIN PHOSPHATASE 5-RELATED"/>
    <property type="match status" value="1"/>
</dbReference>
<comment type="cofactor">
    <cofactor evidence="1">
        <name>Mn(2+)</name>
        <dbReference type="ChEBI" id="CHEBI:29035"/>
    </cofactor>
</comment>
<dbReference type="InterPro" id="IPR051134">
    <property type="entry name" value="PPP_phosphatase"/>
</dbReference>
<protein>
    <recommendedName>
        <fullName evidence="6">Protein phosphatase with EF-hand domain 2</fullName>
    </recommendedName>
</protein>
<organism evidence="4 5">
    <name type="scientific">Neovison vison</name>
    <name type="common">American mink</name>
    <name type="synonym">Mustela vison</name>
    <dbReference type="NCBI Taxonomy" id="452646"/>
    <lineage>
        <taxon>Eukaryota</taxon>
        <taxon>Metazoa</taxon>
        <taxon>Chordata</taxon>
        <taxon>Craniata</taxon>
        <taxon>Vertebrata</taxon>
        <taxon>Euteleostomi</taxon>
        <taxon>Mammalia</taxon>
        <taxon>Eutheria</taxon>
        <taxon>Laurasiatheria</taxon>
        <taxon>Carnivora</taxon>
        <taxon>Caniformia</taxon>
        <taxon>Musteloidea</taxon>
        <taxon>Mustelidae</taxon>
        <taxon>Mustelinae</taxon>
        <taxon>Neogale</taxon>
    </lineage>
</organism>
<dbReference type="AlphaFoldDB" id="A0A8C7BBV4"/>
<proteinExistence type="predicted"/>
<dbReference type="GO" id="GO:0051879">
    <property type="term" value="F:Hsp90 protein binding"/>
    <property type="evidence" value="ECO:0007669"/>
    <property type="project" value="TreeGrafter"/>
</dbReference>
<evidence type="ECO:0000256" key="1">
    <source>
        <dbReference type="ARBA" id="ARBA00001936"/>
    </source>
</evidence>
<dbReference type="PANTHER" id="PTHR45668:SF2">
    <property type="entry name" value="SERINE_THREONINE-PROTEIN PHOSPHATASE WITH EF-HANDS 2"/>
    <property type="match status" value="1"/>
</dbReference>
<evidence type="ECO:0000256" key="2">
    <source>
        <dbReference type="ARBA" id="ARBA00022723"/>
    </source>
</evidence>
<evidence type="ECO:0000313" key="5">
    <source>
        <dbReference type="Proteomes" id="UP000694425"/>
    </source>
</evidence>
<evidence type="ECO:0000256" key="3">
    <source>
        <dbReference type="ARBA" id="ARBA00023211"/>
    </source>
</evidence>
<dbReference type="GO" id="GO:0043409">
    <property type="term" value="P:negative regulation of MAPK cascade"/>
    <property type="evidence" value="ECO:0007669"/>
    <property type="project" value="TreeGrafter"/>
</dbReference>